<dbReference type="Proteomes" id="UP000765509">
    <property type="component" value="Unassembled WGS sequence"/>
</dbReference>
<dbReference type="EMBL" id="AVOT02056671">
    <property type="protein sequence ID" value="MBW0550974.1"/>
    <property type="molecule type" value="Genomic_DNA"/>
</dbReference>
<evidence type="ECO:0000259" key="1">
    <source>
        <dbReference type="PROSITE" id="PS50878"/>
    </source>
</evidence>
<reference evidence="2" key="1">
    <citation type="submission" date="2021-03" db="EMBL/GenBank/DDBJ databases">
        <title>Draft genome sequence of rust myrtle Austropuccinia psidii MF-1, a brazilian biotype.</title>
        <authorList>
            <person name="Quecine M.C."/>
            <person name="Pachon D.M.R."/>
            <person name="Bonatelli M.L."/>
            <person name="Correr F.H."/>
            <person name="Franceschini L.M."/>
            <person name="Leite T.F."/>
            <person name="Margarido G.R.A."/>
            <person name="Almeida C.A."/>
            <person name="Ferrarezi J.A."/>
            <person name="Labate C.A."/>
        </authorList>
    </citation>
    <scope>NUCLEOTIDE SEQUENCE</scope>
    <source>
        <strain evidence="2">MF-1</strain>
    </source>
</reference>
<evidence type="ECO:0000313" key="2">
    <source>
        <dbReference type="EMBL" id="MBW0550974.1"/>
    </source>
</evidence>
<gene>
    <name evidence="2" type="ORF">O181_090689</name>
</gene>
<organism evidence="2 3">
    <name type="scientific">Austropuccinia psidii MF-1</name>
    <dbReference type="NCBI Taxonomy" id="1389203"/>
    <lineage>
        <taxon>Eukaryota</taxon>
        <taxon>Fungi</taxon>
        <taxon>Dikarya</taxon>
        <taxon>Basidiomycota</taxon>
        <taxon>Pucciniomycotina</taxon>
        <taxon>Pucciniomycetes</taxon>
        <taxon>Pucciniales</taxon>
        <taxon>Sphaerophragmiaceae</taxon>
        <taxon>Austropuccinia</taxon>
    </lineage>
</organism>
<comment type="caution">
    <text evidence="2">The sequence shown here is derived from an EMBL/GenBank/DDBJ whole genome shotgun (WGS) entry which is preliminary data.</text>
</comment>
<feature type="domain" description="Reverse transcriptase" evidence="1">
    <location>
        <begin position="1"/>
        <end position="171"/>
    </location>
</feature>
<dbReference type="PANTHER" id="PTHR33481:SF1">
    <property type="entry name" value="ENDONUCLEASE_EXONUCLEASE_PHOSPHATASE DOMAIN-CONTAINING PROTEIN-RELATED"/>
    <property type="match status" value="1"/>
</dbReference>
<sequence>MYWEYQKNSIHPGNVGGRPGKTINNAFVMLKSWINYKWREGKVVMGLFLDVKSAYPSVHQKRLNHLLRQRTFPPYLCHIIDSFLSDRTASLKIDDYISRNFSILNGLPQESPLSVMLYLIYNSSLLLPNSPSLNENNISIAYIDDLTHLLAADNIQEIQHKAEEVMARSKN</sequence>
<accession>A0A9Q3IW34</accession>
<dbReference type="PANTHER" id="PTHR33481">
    <property type="entry name" value="REVERSE TRANSCRIPTASE"/>
    <property type="match status" value="1"/>
</dbReference>
<dbReference type="PROSITE" id="PS50878">
    <property type="entry name" value="RT_POL"/>
    <property type="match status" value="1"/>
</dbReference>
<name>A0A9Q3IW34_9BASI</name>
<protein>
    <recommendedName>
        <fullName evidence="1">Reverse transcriptase domain-containing protein</fullName>
    </recommendedName>
</protein>
<proteinExistence type="predicted"/>
<dbReference type="Pfam" id="PF00078">
    <property type="entry name" value="RVT_1"/>
    <property type="match status" value="1"/>
</dbReference>
<evidence type="ECO:0000313" key="3">
    <source>
        <dbReference type="Proteomes" id="UP000765509"/>
    </source>
</evidence>
<keyword evidence="3" id="KW-1185">Reference proteome</keyword>
<dbReference type="OrthoDB" id="3044497at2759"/>
<dbReference type="InterPro" id="IPR000477">
    <property type="entry name" value="RT_dom"/>
</dbReference>
<dbReference type="AlphaFoldDB" id="A0A9Q3IW34"/>